<dbReference type="AlphaFoldDB" id="A0A4S9KEP6"/>
<proteinExistence type="predicted"/>
<protein>
    <submittedName>
        <fullName evidence="2">Uncharacterized protein</fullName>
    </submittedName>
</protein>
<organism evidence="2 3">
    <name type="scientific">Aureobasidium pullulans</name>
    <name type="common">Black yeast</name>
    <name type="synonym">Pullularia pullulans</name>
    <dbReference type="NCBI Taxonomy" id="5580"/>
    <lineage>
        <taxon>Eukaryota</taxon>
        <taxon>Fungi</taxon>
        <taxon>Dikarya</taxon>
        <taxon>Ascomycota</taxon>
        <taxon>Pezizomycotina</taxon>
        <taxon>Dothideomycetes</taxon>
        <taxon>Dothideomycetidae</taxon>
        <taxon>Dothideales</taxon>
        <taxon>Saccotheciaceae</taxon>
        <taxon>Aureobasidium</taxon>
    </lineage>
</organism>
<evidence type="ECO:0000256" key="1">
    <source>
        <dbReference type="SAM" id="MobiDB-lite"/>
    </source>
</evidence>
<dbReference type="Proteomes" id="UP000306584">
    <property type="component" value="Unassembled WGS sequence"/>
</dbReference>
<feature type="region of interest" description="Disordered" evidence="1">
    <location>
        <begin position="218"/>
        <end position="274"/>
    </location>
</feature>
<feature type="region of interest" description="Disordered" evidence="1">
    <location>
        <begin position="158"/>
        <end position="188"/>
    </location>
</feature>
<reference evidence="2 3" key="1">
    <citation type="submission" date="2018-10" db="EMBL/GenBank/DDBJ databases">
        <title>Fifty Aureobasidium pullulans genomes reveal a recombining polyextremotolerant generalist.</title>
        <authorList>
            <person name="Gostincar C."/>
            <person name="Turk M."/>
            <person name="Zajc J."/>
            <person name="Gunde-Cimerman N."/>
        </authorList>
    </citation>
    <scope>NUCLEOTIDE SEQUENCE [LARGE SCALE GENOMIC DNA]</scope>
    <source>
        <strain evidence="2 3">EXF-6604</strain>
    </source>
</reference>
<feature type="compositionally biased region" description="Polar residues" evidence="1">
    <location>
        <begin position="158"/>
        <end position="171"/>
    </location>
</feature>
<name>A0A4S9KEP6_AURPU</name>
<feature type="compositionally biased region" description="Basic and acidic residues" evidence="1">
    <location>
        <begin position="261"/>
        <end position="274"/>
    </location>
</feature>
<gene>
    <name evidence="2" type="ORF">D6D01_08126</name>
</gene>
<comment type="caution">
    <text evidence="2">The sequence shown here is derived from an EMBL/GenBank/DDBJ whole genome shotgun (WGS) entry which is preliminary data.</text>
</comment>
<evidence type="ECO:0000313" key="3">
    <source>
        <dbReference type="Proteomes" id="UP000306584"/>
    </source>
</evidence>
<sequence length="274" mass="30589">MGAERTPTSQRAHLQFFANTFDLAMGYFDIYDDDMISPAPSAAQNDADPTVHNLESEPLSAEACKLESTQEEHDSDIESQSYKESPEYDLVIVNSTELRNRQAIEQEFDAQPITNSGEATLQGEPTVRPWKRWPGYQALRGIVHGNPNAEVGEASNIQKSAPNSAPQQPTDQAIPENSHHAQVREPVTTRDRACDDLAEKTHHHWLSSHRFQALHMKLSRKSSSNSQGDGRKDSLPEENVLEGQSGQDIPKRRMSVRALLGRRDSVNQDQDPKA</sequence>
<feature type="region of interest" description="Disordered" evidence="1">
    <location>
        <begin position="64"/>
        <end position="83"/>
    </location>
</feature>
<feature type="compositionally biased region" description="Basic and acidic residues" evidence="1">
    <location>
        <begin position="177"/>
        <end position="188"/>
    </location>
</feature>
<evidence type="ECO:0000313" key="2">
    <source>
        <dbReference type="EMBL" id="THY14441.1"/>
    </source>
</evidence>
<accession>A0A4S9KEP6</accession>
<dbReference type="EMBL" id="QZBD01000441">
    <property type="protein sequence ID" value="THY14441.1"/>
    <property type="molecule type" value="Genomic_DNA"/>
</dbReference>